<evidence type="ECO:0000313" key="1">
    <source>
        <dbReference type="EMBL" id="AYB70852.1"/>
    </source>
</evidence>
<keyword evidence="3" id="KW-1185">Reference proteome</keyword>
<dbReference type="EMBL" id="MH727564">
    <property type="protein sequence ID" value="AYB71066.1"/>
    <property type="molecule type" value="Genomic_DNA"/>
</dbReference>
<accession>A0A385UGH2</accession>
<dbReference type="EMBL" id="MH727564">
    <property type="protein sequence ID" value="AYB70852.1"/>
    <property type="molecule type" value="Genomic_DNA"/>
</dbReference>
<protein>
    <submittedName>
        <fullName evidence="1">Uncharacterized protein</fullName>
    </submittedName>
</protein>
<evidence type="ECO:0000313" key="3">
    <source>
        <dbReference type="Proteomes" id="UP000271820"/>
    </source>
</evidence>
<dbReference type="RefSeq" id="YP_009841150.1">
    <property type="nucleotide sequence ID" value="NC_048730.1"/>
</dbReference>
<name>A0A385UGH2_9CAUD</name>
<reference evidence="1 3" key="1">
    <citation type="submission" date="2018-08" db="EMBL/GenBank/DDBJ databases">
        <authorList>
            <person name="Hogarty M.P."/>
            <person name="Sinkre R.A."/>
            <person name="Rubiano R."/>
            <person name="Harback M.R."/>
            <person name="Shaffer C.D."/>
            <person name="Weston-Hafer K.A."/>
            <person name="Russell D.A."/>
            <person name="Pope W.H."/>
            <person name="Jacobs-Sera D."/>
            <person name="Hendrix R.W."/>
            <person name="Hatfull G.F."/>
        </authorList>
    </citation>
    <scope>NUCLEOTIDE SEQUENCE [LARGE SCALE GENOMIC DNA]</scope>
</reference>
<dbReference type="GeneID" id="55611375"/>
<dbReference type="KEGG" id="vg:55611375"/>
<proteinExistence type="predicted"/>
<organism evidence="1 3">
    <name type="scientific">Streptomyces phage Yaboi</name>
    <dbReference type="NCBI Taxonomy" id="2301621"/>
    <lineage>
        <taxon>Viruses</taxon>
        <taxon>Duplodnaviria</taxon>
        <taxon>Heunggongvirae</taxon>
        <taxon>Uroviricota</taxon>
        <taxon>Caudoviricetes</taxon>
        <taxon>Stanwilliamsviridae</taxon>
        <taxon>Boydwoodruffvirinae</taxon>
        <taxon>Karimacvirus</taxon>
        <taxon>Karimacvirus yaboi</taxon>
        <taxon>Streptomyces virus Yaboi</taxon>
    </lineage>
</organism>
<dbReference type="Proteomes" id="UP000271820">
    <property type="component" value="Segment"/>
</dbReference>
<sequence length="153" mass="17117">MDAAKIVNLFNDAELDMSLADAYELADRIVNEFQPVINTSYANGHKVGVTEGRIQARNEGLTVSREEMIRLRSIEDYAANEVRQAVPGIVADNGRTFKIVCIKALRDKFPFLSIAEAKKLIEDHISDLERAESYEYEDSYSYGCDSDCPVCNG</sequence>
<evidence type="ECO:0000313" key="2">
    <source>
        <dbReference type="EMBL" id="AYB71066.1"/>
    </source>
</evidence>
<gene>
    <name evidence="1" type="primary">13</name>
    <name evidence="2" type="synonym">274</name>
    <name evidence="1" type="ORF">SEA_YABOI_13</name>
    <name evidence="2" type="ORF">SEA_YABOI_274</name>
</gene>